<keyword evidence="1" id="KW-1133">Transmembrane helix</keyword>
<sequence>MSSEQKLHMDEALLEQPVNQPELENHDGRRPSLLTVIGFIFLTFNSVMAVYRSNADGKTISFVVFFYLDLVVLFYFLRQFEKAPPDSPRREHIKMVVWLLTTMLTTAFSYMVAEIMPLPMQMLVWAMVGMTMLGGFYAFFLHQKGTKA</sequence>
<dbReference type="AlphaFoldDB" id="A0A368PGG3"/>
<keyword evidence="1" id="KW-0472">Membrane</keyword>
<name>A0A368PGG3_SETIT</name>
<gene>
    <name evidence="2" type="ORF">SETIT_1G036100v2</name>
</gene>
<dbReference type="Pfam" id="PF20100">
    <property type="entry name" value="DUF6490"/>
    <property type="match status" value="1"/>
</dbReference>
<reference evidence="2" key="2">
    <citation type="submission" date="2015-07" db="EMBL/GenBank/DDBJ databases">
        <authorList>
            <person name="Noorani M."/>
        </authorList>
    </citation>
    <scope>NUCLEOTIDE SEQUENCE</scope>
    <source>
        <strain evidence="2">Yugu1</strain>
    </source>
</reference>
<protein>
    <submittedName>
        <fullName evidence="2">Uncharacterized protein</fullName>
    </submittedName>
</protein>
<accession>A0A368PGG3</accession>
<proteinExistence type="predicted"/>
<dbReference type="InterPro" id="IPR045501">
    <property type="entry name" value="DUF6490"/>
</dbReference>
<evidence type="ECO:0000256" key="1">
    <source>
        <dbReference type="SAM" id="Phobius"/>
    </source>
</evidence>
<dbReference type="PANTHER" id="PTHR46610:SF7">
    <property type="entry name" value="OS02G0216300 PROTEIN"/>
    <property type="match status" value="1"/>
</dbReference>
<evidence type="ECO:0000313" key="2">
    <source>
        <dbReference type="EMBL" id="RCV04871.1"/>
    </source>
</evidence>
<dbReference type="PANTHER" id="PTHR46610">
    <property type="entry name" value="OS05G0181300 PROTEIN"/>
    <property type="match status" value="1"/>
</dbReference>
<organism evidence="2">
    <name type="scientific">Setaria italica</name>
    <name type="common">Foxtail millet</name>
    <name type="synonym">Panicum italicum</name>
    <dbReference type="NCBI Taxonomy" id="4555"/>
    <lineage>
        <taxon>Eukaryota</taxon>
        <taxon>Viridiplantae</taxon>
        <taxon>Streptophyta</taxon>
        <taxon>Embryophyta</taxon>
        <taxon>Tracheophyta</taxon>
        <taxon>Spermatophyta</taxon>
        <taxon>Magnoliopsida</taxon>
        <taxon>Liliopsida</taxon>
        <taxon>Poales</taxon>
        <taxon>Poaceae</taxon>
        <taxon>PACMAD clade</taxon>
        <taxon>Panicoideae</taxon>
        <taxon>Panicodae</taxon>
        <taxon>Paniceae</taxon>
        <taxon>Cenchrinae</taxon>
        <taxon>Setaria</taxon>
    </lineage>
</organism>
<feature type="transmembrane region" description="Helical" evidence="1">
    <location>
        <begin position="97"/>
        <end position="116"/>
    </location>
</feature>
<dbReference type="OrthoDB" id="737602at2759"/>
<dbReference type="EMBL" id="CM003528">
    <property type="protein sequence ID" value="RCV04871.1"/>
    <property type="molecule type" value="Genomic_DNA"/>
</dbReference>
<feature type="transmembrane region" description="Helical" evidence="1">
    <location>
        <begin position="59"/>
        <end position="77"/>
    </location>
</feature>
<reference evidence="2" key="1">
    <citation type="journal article" date="2012" name="Nat. Biotechnol.">
        <title>Reference genome sequence of the model plant Setaria.</title>
        <authorList>
            <person name="Bennetzen J.L."/>
            <person name="Schmutz J."/>
            <person name="Wang H."/>
            <person name="Percifield R."/>
            <person name="Hawkins J."/>
            <person name="Pontaroli A.C."/>
            <person name="Estep M."/>
            <person name="Feng L."/>
            <person name="Vaughn J.N."/>
            <person name="Grimwood J."/>
            <person name="Jenkins J."/>
            <person name="Barry K."/>
            <person name="Lindquist E."/>
            <person name="Hellsten U."/>
            <person name="Deshpande S."/>
            <person name="Wang X."/>
            <person name="Wu X."/>
            <person name="Mitros T."/>
            <person name="Triplett J."/>
            <person name="Yang X."/>
            <person name="Ye C.Y."/>
            <person name="Mauro-Herrera M."/>
            <person name="Wang L."/>
            <person name="Li P."/>
            <person name="Sharma M."/>
            <person name="Sharma R."/>
            <person name="Ronald P.C."/>
            <person name="Panaud O."/>
            <person name="Kellogg E.A."/>
            <person name="Brutnell T.P."/>
            <person name="Doust A.N."/>
            <person name="Tuskan G.A."/>
            <person name="Rokhsar D."/>
            <person name="Devos K.M."/>
        </authorList>
    </citation>
    <scope>NUCLEOTIDE SEQUENCE [LARGE SCALE GENOMIC DNA]</scope>
    <source>
        <strain evidence="2">Yugu1</strain>
    </source>
</reference>
<feature type="transmembrane region" description="Helical" evidence="1">
    <location>
        <begin position="33"/>
        <end position="53"/>
    </location>
</feature>
<keyword evidence="1" id="KW-0812">Transmembrane</keyword>
<feature type="transmembrane region" description="Helical" evidence="1">
    <location>
        <begin position="122"/>
        <end position="141"/>
    </location>
</feature>